<gene>
    <name evidence="2" type="ORF">MSAN_01103800</name>
</gene>
<keyword evidence="3" id="KW-1185">Reference proteome</keyword>
<reference evidence="2" key="1">
    <citation type="submission" date="2020-05" db="EMBL/GenBank/DDBJ databases">
        <title>Mycena genomes resolve the evolution of fungal bioluminescence.</title>
        <authorList>
            <person name="Tsai I.J."/>
        </authorList>
    </citation>
    <scope>NUCLEOTIDE SEQUENCE</scope>
    <source>
        <strain evidence="2">160909Yilan</strain>
    </source>
</reference>
<feature type="region of interest" description="Disordered" evidence="1">
    <location>
        <begin position="201"/>
        <end position="236"/>
    </location>
</feature>
<comment type="caution">
    <text evidence="2">The sequence shown here is derived from an EMBL/GenBank/DDBJ whole genome shotgun (WGS) entry which is preliminary data.</text>
</comment>
<dbReference type="EMBL" id="JACAZH010000007">
    <property type="protein sequence ID" value="KAF7364428.1"/>
    <property type="molecule type" value="Genomic_DNA"/>
</dbReference>
<proteinExistence type="predicted"/>
<organism evidence="2 3">
    <name type="scientific">Mycena sanguinolenta</name>
    <dbReference type="NCBI Taxonomy" id="230812"/>
    <lineage>
        <taxon>Eukaryota</taxon>
        <taxon>Fungi</taxon>
        <taxon>Dikarya</taxon>
        <taxon>Basidiomycota</taxon>
        <taxon>Agaricomycotina</taxon>
        <taxon>Agaricomycetes</taxon>
        <taxon>Agaricomycetidae</taxon>
        <taxon>Agaricales</taxon>
        <taxon>Marasmiineae</taxon>
        <taxon>Mycenaceae</taxon>
        <taxon>Mycena</taxon>
    </lineage>
</organism>
<accession>A0A8H6YNK9</accession>
<evidence type="ECO:0000313" key="3">
    <source>
        <dbReference type="Proteomes" id="UP000623467"/>
    </source>
</evidence>
<evidence type="ECO:0000313" key="2">
    <source>
        <dbReference type="EMBL" id="KAF7364428.1"/>
    </source>
</evidence>
<sequence length="266" mass="29044">MVTWHLPVGNVLSSSILRSVMRLSGLPAPVLLCDSPHVSTLPGMDLPSVPLQLAFLTPLDPLPTSSRVIEHWPFMPTPRFFLGRYLTPMRAAFPTLLSRFSRSLLHSGSPPFPAILASLLPASLPLYVSTLAFPPIHTHLSRSFFHTRRLLEAATTEVLPRLTLTPSSRISELESFAGVAALGGLTVFVRHYCVKTRSQFSGPKALDPSPSYAVPYPPSHRRPRSQNFDADPSLSHPLSSTSHPFIGLPFPRSSSSSLTLLLTSVL</sequence>
<dbReference type="AlphaFoldDB" id="A0A8H6YNK9"/>
<name>A0A8H6YNK9_9AGAR</name>
<protein>
    <submittedName>
        <fullName evidence="2">Uncharacterized protein</fullName>
    </submittedName>
</protein>
<evidence type="ECO:0000256" key="1">
    <source>
        <dbReference type="SAM" id="MobiDB-lite"/>
    </source>
</evidence>
<dbReference type="Proteomes" id="UP000623467">
    <property type="component" value="Unassembled WGS sequence"/>
</dbReference>